<feature type="transmembrane region" description="Helical" evidence="1">
    <location>
        <begin position="122"/>
        <end position="146"/>
    </location>
</feature>
<protein>
    <recommendedName>
        <fullName evidence="2">DUF6534 domain-containing protein</fullName>
    </recommendedName>
</protein>
<feature type="transmembrane region" description="Helical" evidence="1">
    <location>
        <begin position="158"/>
        <end position="185"/>
    </location>
</feature>
<evidence type="ECO:0000313" key="4">
    <source>
        <dbReference type="Proteomes" id="UP001215280"/>
    </source>
</evidence>
<evidence type="ECO:0000259" key="2">
    <source>
        <dbReference type="Pfam" id="PF20152"/>
    </source>
</evidence>
<comment type="caution">
    <text evidence="3">The sequence shown here is derived from an EMBL/GenBank/DDBJ whole genome shotgun (WGS) entry which is preliminary data.</text>
</comment>
<dbReference type="PANTHER" id="PTHR40465">
    <property type="entry name" value="CHROMOSOME 1, WHOLE GENOME SHOTGUN SEQUENCE"/>
    <property type="match status" value="1"/>
</dbReference>
<feature type="domain" description="DUF6534" evidence="2">
    <location>
        <begin position="170"/>
        <end position="255"/>
    </location>
</feature>
<feature type="transmembrane region" description="Helical" evidence="1">
    <location>
        <begin position="18"/>
        <end position="39"/>
    </location>
</feature>
<feature type="transmembrane region" description="Helical" evidence="1">
    <location>
        <begin position="205"/>
        <end position="227"/>
    </location>
</feature>
<keyword evidence="1" id="KW-0812">Transmembrane</keyword>
<evidence type="ECO:0000256" key="1">
    <source>
        <dbReference type="SAM" id="Phobius"/>
    </source>
</evidence>
<keyword evidence="1" id="KW-1133">Transmembrane helix</keyword>
<organism evidence="3 4">
    <name type="scientific">Mycena maculata</name>
    <dbReference type="NCBI Taxonomy" id="230809"/>
    <lineage>
        <taxon>Eukaryota</taxon>
        <taxon>Fungi</taxon>
        <taxon>Dikarya</taxon>
        <taxon>Basidiomycota</taxon>
        <taxon>Agaricomycotina</taxon>
        <taxon>Agaricomycetes</taxon>
        <taxon>Agaricomycetidae</taxon>
        <taxon>Agaricales</taxon>
        <taxon>Marasmiineae</taxon>
        <taxon>Mycenaceae</taxon>
        <taxon>Mycena</taxon>
    </lineage>
</organism>
<dbReference type="AlphaFoldDB" id="A0AAD7I4L1"/>
<gene>
    <name evidence="3" type="ORF">DFH07DRAFT_967675</name>
</gene>
<proteinExistence type="predicted"/>
<accession>A0AAD7I4L1</accession>
<dbReference type="Pfam" id="PF20152">
    <property type="entry name" value="DUF6534"/>
    <property type="match status" value="1"/>
</dbReference>
<dbReference type="Proteomes" id="UP001215280">
    <property type="component" value="Unassembled WGS sequence"/>
</dbReference>
<feature type="transmembrane region" description="Helical" evidence="1">
    <location>
        <begin position="51"/>
        <end position="72"/>
    </location>
</feature>
<dbReference type="InterPro" id="IPR045339">
    <property type="entry name" value="DUF6534"/>
</dbReference>
<keyword evidence="1" id="KW-0472">Membrane</keyword>
<dbReference type="PANTHER" id="PTHR40465:SF1">
    <property type="entry name" value="DUF6534 DOMAIN-CONTAINING PROTEIN"/>
    <property type="match status" value="1"/>
</dbReference>
<reference evidence="3" key="1">
    <citation type="submission" date="2023-03" db="EMBL/GenBank/DDBJ databases">
        <title>Massive genome expansion in bonnet fungi (Mycena s.s.) driven by repeated elements and novel gene families across ecological guilds.</title>
        <authorList>
            <consortium name="Lawrence Berkeley National Laboratory"/>
            <person name="Harder C.B."/>
            <person name="Miyauchi S."/>
            <person name="Viragh M."/>
            <person name="Kuo A."/>
            <person name="Thoen E."/>
            <person name="Andreopoulos B."/>
            <person name="Lu D."/>
            <person name="Skrede I."/>
            <person name="Drula E."/>
            <person name="Henrissat B."/>
            <person name="Morin E."/>
            <person name="Kohler A."/>
            <person name="Barry K."/>
            <person name="LaButti K."/>
            <person name="Morin E."/>
            <person name="Salamov A."/>
            <person name="Lipzen A."/>
            <person name="Mereny Z."/>
            <person name="Hegedus B."/>
            <person name="Baldrian P."/>
            <person name="Stursova M."/>
            <person name="Weitz H."/>
            <person name="Taylor A."/>
            <person name="Grigoriev I.V."/>
            <person name="Nagy L.G."/>
            <person name="Martin F."/>
            <person name="Kauserud H."/>
        </authorList>
    </citation>
    <scope>NUCLEOTIDE SEQUENCE</scope>
    <source>
        <strain evidence="3">CBHHK188m</strain>
    </source>
</reference>
<feature type="transmembrane region" description="Helical" evidence="1">
    <location>
        <begin position="239"/>
        <end position="256"/>
    </location>
</feature>
<feature type="transmembrane region" description="Helical" evidence="1">
    <location>
        <begin position="92"/>
        <end position="110"/>
    </location>
</feature>
<keyword evidence="4" id="KW-1185">Reference proteome</keyword>
<sequence>MPPAATSAEIVQVSGPLIIGYLLHWGLFGFLSLQTYVYYDAFPNDRLFNKALVYTVYLLELVMTILITHDAFMIFGSGFSNLSSLTEVHFDWLAVPIMGGLVALIGQTFYSYRVYVVSKSLLIPCVIVIISLTSSVGALITGVWSLEAGNITRLVNHRISIVVGVWCGASALSDIIIAVCMTYYLTKRDTGFRQTHAAVSKLIRLIIETGSLTAVVALINLALFVAFPNRVYYTTPGGILPKLYANAIMVIFNARIRTVGGRGADMSNGDTMSYRNTAPNTDGGGPSIIAIRREVFSDMDSHVEMKVMGDAHVSP</sequence>
<evidence type="ECO:0000313" key="3">
    <source>
        <dbReference type="EMBL" id="KAJ7734355.1"/>
    </source>
</evidence>
<dbReference type="EMBL" id="JARJLG010000162">
    <property type="protein sequence ID" value="KAJ7734355.1"/>
    <property type="molecule type" value="Genomic_DNA"/>
</dbReference>
<name>A0AAD7I4L1_9AGAR</name>